<dbReference type="PANTHER" id="PTHR10578:SF107">
    <property type="entry name" value="2-HYDROXYACID OXIDASE 1"/>
    <property type="match status" value="1"/>
</dbReference>
<dbReference type="PROSITE" id="PS51349">
    <property type="entry name" value="FMN_HYDROXY_ACID_DH_2"/>
    <property type="match status" value="1"/>
</dbReference>
<evidence type="ECO:0000256" key="2">
    <source>
        <dbReference type="ARBA" id="ARBA00022630"/>
    </source>
</evidence>
<evidence type="ECO:0000256" key="1">
    <source>
        <dbReference type="ARBA" id="ARBA00001917"/>
    </source>
</evidence>
<dbReference type="Proteomes" id="UP000829542">
    <property type="component" value="Chromosome"/>
</dbReference>
<feature type="domain" description="FMN hydroxy acid dehydrogenase" evidence="6">
    <location>
        <begin position="1"/>
        <end position="382"/>
    </location>
</feature>
<dbReference type="InterPro" id="IPR037396">
    <property type="entry name" value="FMN_HAD"/>
</dbReference>
<dbReference type="InterPro" id="IPR000262">
    <property type="entry name" value="FMN-dep_DH"/>
</dbReference>
<accession>A0ABY3X1S6</accession>
<dbReference type="SUPFAM" id="SSF51395">
    <property type="entry name" value="FMN-linked oxidoreductases"/>
    <property type="match status" value="1"/>
</dbReference>
<comment type="cofactor">
    <cofactor evidence="1">
        <name>FMN</name>
        <dbReference type="ChEBI" id="CHEBI:58210"/>
    </cofactor>
</comment>
<dbReference type="EMBL" id="CP093379">
    <property type="protein sequence ID" value="UNM95721.1"/>
    <property type="molecule type" value="Genomic_DNA"/>
</dbReference>
<evidence type="ECO:0000256" key="4">
    <source>
        <dbReference type="ARBA" id="ARBA00023002"/>
    </source>
</evidence>
<reference evidence="7 8" key="1">
    <citation type="submission" date="2022-03" db="EMBL/GenBank/DDBJ databases">
        <title>Ignatzschineria rhizosphaerae HR5S32.</title>
        <authorList>
            <person name="Sun J.Q."/>
            <person name="Feng J.Y."/>
        </authorList>
    </citation>
    <scope>NUCLEOTIDE SEQUENCE [LARGE SCALE GENOMIC DNA]</scope>
    <source>
        <strain evidence="7 8">HR5S32</strain>
    </source>
</reference>
<keyword evidence="2" id="KW-0285">Flavoprotein</keyword>
<name>A0ABY3X1S6_9GAMM</name>
<dbReference type="InterPro" id="IPR012133">
    <property type="entry name" value="Alpha-hydoxy_acid_DH_FMN"/>
</dbReference>
<protein>
    <submittedName>
        <fullName evidence="7">Alpha-hydroxy-acid oxidizing protein</fullName>
    </submittedName>
</protein>
<dbReference type="InterPro" id="IPR008259">
    <property type="entry name" value="FMN_hydac_DH_AS"/>
</dbReference>
<dbReference type="CDD" id="cd02809">
    <property type="entry name" value="alpha_hydroxyacid_oxid_FMN"/>
    <property type="match status" value="1"/>
</dbReference>
<gene>
    <name evidence="7" type="ORF">MMG00_10935</name>
</gene>
<dbReference type="RefSeq" id="WP_242148250.1">
    <property type="nucleotide sequence ID" value="NZ_CP093379.1"/>
</dbReference>
<evidence type="ECO:0000313" key="8">
    <source>
        <dbReference type="Proteomes" id="UP000829542"/>
    </source>
</evidence>
<proteinExistence type="inferred from homology"/>
<evidence type="ECO:0000313" key="7">
    <source>
        <dbReference type="EMBL" id="UNM95721.1"/>
    </source>
</evidence>
<sequence length="388" mass="42934">MTTITNIEDLRVIAKKRVPKMFYDYVDSGSWTESTYQANESDFQKIKLIQKVARNMENRSLTREMLGIEMSMPLSIAPTGLVGMVHPDGEILAARAASNFGIRYTLSTMSIASLEDIKREVNKPFWFQLYVMRDRDFMRRLIDRAKAAGCDALVITLDLQMIGQRHKDLKNGLSVPPKPTLRNWINLLTKQRWCWNMLKTKRRQFGNIVGHVEGIDDPSSLGSWTQQQFDSTLNWDDIAWIKEAWGGKIILKGILDAEDAKLANSVGADAIVVSNHGGRQLDGALSSIAVLPSIVEALAGTSTEVILDSGIRSGQDLLKAVALGARGGMIGRAYLYGLGAMGEAGVTKALELMRNEFETSMAFCGETKVDNVGRHILVPSTIPNPFGR</sequence>
<keyword evidence="8" id="KW-1185">Reference proteome</keyword>
<organism evidence="7 8">
    <name type="scientific">Ignatzschineria rhizosphaerae</name>
    <dbReference type="NCBI Taxonomy" id="2923279"/>
    <lineage>
        <taxon>Bacteria</taxon>
        <taxon>Pseudomonadati</taxon>
        <taxon>Pseudomonadota</taxon>
        <taxon>Gammaproteobacteria</taxon>
        <taxon>Cardiobacteriales</taxon>
        <taxon>Ignatzschineriaceae</taxon>
        <taxon>Ignatzschineria</taxon>
    </lineage>
</organism>
<evidence type="ECO:0000256" key="5">
    <source>
        <dbReference type="ARBA" id="ARBA00024042"/>
    </source>
</evidence>
<dbReference type="Pfam" id="PF01070">
    <property type="entry name" value="FMN_dh"/>
    <property type="match status" value="1"/>
</dbReference>
<keyword evidence="3" id="KW-0288">FMN</keyword>
<dbReference type="PIRSF" id="PIRSF000138">
    <property type="entry name" value="Al-hdrx_acd_dh"/>
    <property type="match status" value="1"/>
</dbReference>
<keyword evidence="4" id="KW-0560">Oxidoreductase</keyword>
<dbReference type="NCBIfam" id="NF008398">
    <property type="entry name" value="PRK11197.1"/>
    <property type="match status" value="1"/>
</dbReference>
<dbReference type="PANTHER" id="PTHR10578">
    <property type="entry name" value="S -2-HYDROXY-ACID OXIDASE-RELATED"/>
    <property type="match status" value="1"/>
</dbReference>
<comment type="similarity">
    <text evidence="5">Belongs to the FMN-dependent alpha-hydroxy acid dehydrogenase family.</text>
</comment>
<dbReference type="Gene3D" id="3.20.20.70">
    <property type="entry name" value="Aldolase class I"/>
    <property type="match status" value="1"/>
</dbReference>
<evidence type="ECO:0000256" key="3">
    <source>
        <dbReference type="ARBA" id="ARBA00022643"/>
    </source>
</evidence>
<dbReference type="PROSITE" id="PS00557">
    <property type="entry name" value="FMN_HYDROXY_ACID_DH_1"/>
    <property type="match status" value="1"/>
</dbReference>
<dbReference type="InterPro" id="IPR013785">
    <property type="entry name" value="Aldolase_TIM"/>
</dbReference>
<evidence type="ECO:0000259" key="6">
    <source>
        <dbReference type="PROSITE" id="PS51349"/>
    </source>
</evidence>